<reference evidence="2" key="1">
    <citation type="submission" date="2020-03" db="EMBL/GenBank/DDBJ databases">
        <title>The deep terrestrial virosphere.</title>
        <authorList>
            <person name="Holmfeldt K."/>
            <person name="Nilsson E."/>
            <person name="Simone D."/>
            <person name="Lopez-Fernandez M."/>
            <person name="Wu X."/>
            <person name="de Brujin I."/>
            <person name="Lundin D."/>
            <person name="Andersson A."/>
            <person name="Bertilsson S."/>
            <person name="Dopson M."/>
        </authorList>
    </citation>
    <scope>NUCLEOTIDE SEQUENCE</scope>
    <source>
        <strain evidence="2">MM171B01801</strain>
    </source>
</reference>
<dbReference type="InterPro" id="IPR036397">
    <property type="entry name" value="RNaseH_sf"/>
</dbReference>
<dbReference type="EMBL" id="MT143740">
    <property type="protein sequence ID" value="QJB01866.1"/>
    <property type="molecule type" value="Genomic_DNA"/>
</dbReference>
<dbReference type="AlphaFoldDB" id="A0A6M3M975"/>
<keyword evidence="2" id="KW-0540">Nuclease</keyword>
<feature type="domain" description="Exonuclease" evidence="1">
    <location>
        <begin position="3"/>
        <end position="187"/>
    </location>
</feature>
<sequence length="187" mass="21722">MTRKVFTDTETTGIDDKLNAIIEVGCIIEVDGDVVDTFEFKCKPLPGDMVCQAALDVNKTSYETMMSYSPPDKTYRELIKKFGSYVNKFDKYDKLSFYGWNCKFDFDFLRSFFAKQGDKYFGSYFFWPPIDVAVLVSEWLGDRRAEIPDFHLNTVAEYLKLDLDTSKFHGALFDAEVTRKIYREILS</sequence>
<dbReference type="InterPro" id="IPR012337">
    <property type="entry name" value="RNaseH-like_sf"/>
</dbReference>
<dbReference type="GO" id="GO:0004527">
    <property type="term" value="F:exonuclease activity"/>
    <property type="evidence" value="ECO:0007669"/>
    <property type="project" value="UniProtKB-KW"/>
</dbReference>
<evidence type="ECO:0000313" key="2">
    <source>
        <dbReference type="EMBL" id="QJB01866.1"/>
    </source>
</evidence>
<proteinExistence type="predicted"/>
<accession>A0A6M3M975</accession>
<dbReference type="CDD" id="cd06127">
    <property type="entry name" value="DEDDh"/>
    <property type="match status" value="1"/>
</dbReference>
<name>A0A6M3M975_9ZZZZ</name>
<dbReference type="SMART" id="SM00479">
    <property type="entry name" value="EXOIII"/>
    <property type="match status" value="1"/>
</dbReference>
<evidence type="ECO:0000259" key="1">
    <source>
        <dbReference type="SMART" id="SM00479"/>
    </source>
</evidence>
<dbReference type="GO" id="GO:0003676">
    <property type="term" value="F:nucleic acid binding"/>
    <property type="evidence" value="ECO:0007669"/>
    <property type="project" value="InterPro"/>
</dbReference>
<dbReference type="Pfam" id="PF00929">
    <property type="entry name" value="RNase_T"/>
    <property type="match status" value="1"/>
</dbReference>
<dbReference type="SUPFAM" id="SSF53098">
    <property type="entry name" value="Ribonuclease H-like"/>
    <property type="match status" value="1"/>
</dbReference>
<organism evidence="2">
    <name type="scientific">viral metagenome</name>
    <dbReference type="NCBI Taxonomy" id="1070528"/>
    <lineage>
        <taxon>unclassified sequences</taxon>
        <taxon>metagenomes</taxon>
        <taxon>organismal metagenomes</taxon>
    </lineage>
</organism>
<keyword evidence="2" id="KW-0269">Exonuclease</keyword>
<gene>
    <name evidence="2" type="ORF">MM171B01801_0004</name>
</gene>
<keyword evidence="2" id="KW-0378">Hydrolase</keyword>
<dbReference type="Gene3D" id="3.30.420.10">
    <property type="entry name" value="Ribonuclease H-like superfamily/Ribonuclease H"/>
    <property type="match status" value="1"/>
</dbReference>
<dbReference type="InterPro" id="IPR013520">
    <property type="entry name" value="Ribonucl_H"/>
</dbReference>
<protein>
    <submittedName>
        <fullName evidence="2">Putative exonuclease</fullName>
    </submittedName>
</protein>